<dbReference type="SUPFAM" id="SSF51126">
    <property type="entry name" value="Pectin lyase-like"/>
    <property type="match status" value="1"/>
</dbReference>
<keyword evidence="5" id="KW-0964">Secreted</keyword>
<evidence type="ECO:0000256" key="10">
    <source>
        <dbReference type="ARBA" id="ARBA00023316"/>
    </source>
</evidence>
<gene>
    <name evidence="14" type="ORF">CEY00_Acc05726</name>
</gene>
<dbReference type="PANTHER" id="PTHR31375">
    <property type="match status" value="1"/>
</dbReference>
<dbReference type="EC" id="3.2.1.15" evidence="3"/>
<evidence type="ECO:0000256" key="8">
    <source>
        <dbReference type="ARBA" id="ARBA00022801"/>
    </source>
</evidence>
<dbReference type="InterPro" id="IPR012334">
    <property type="entry name" value="Pectin_lyas_fold"/>
</dbReference>
<accession>A0A2R6RKB3</accession>
<dbReference type="Gramene" id="PSS30440">
    <property type="protein sequence ID" value="PSS30440"/>
    <property type="gene ID" value="CEY00_Acc05726"/>
</dbReference>
<dbReference type="Proteomes" id="UP000241394">
    <property type="component" value="Chromosome LG5"/>
</dbReference>
<feature type="chain" id="PRO_5015342737" description="endo-polygalacturonase" evidence="13">
    <location>
        <begin position="22"/>
        <end position="407"/>
    </location>
</feature>
<dbReference type="Gene3D" id="2.160.20.10">
    <property type="entry name" value="Single-stranded right-handed beta-helix, Pectin lyase-like"/>
    <property type="match status" value="1"/>
</dbReference>
<comment type="subcellular location">
    <subcellularLocation>
        <location evidence="1">Secreted</location>
        <location evidence="1">Cell wall</location>
    </subcellularLocation>
</comment>
<keyword evidence="7" id="KW-0677">Repeat</keyword>
<dbReference type="InterPro" id="IPR000743">
    <property type="entry name" value="Glyco_hydro_28"/>
</dbReference>
<evidence type="ECO:0000256" key="9">
    <source>
        <dbReference type="ARBA" id="ARBA00023295"/>
    </source>
</evidence>
<evidence type="ECO:0000256" key="12">
    <source>
        <dbReference type="RuleBase" id="RU361169"/>
    </source>
</evidence>
<evidence type="ECO:0000256" key="2">
    <source>
        <dbReference type="ARBA" id="ARBA00008834"/>
    </source>
</evidence>
<sequence>MANSLRTVFVFNLCALSFVQCDQFSRNTYNVFDFGAAADGSTDDTLAFEDAWKAMCWSRAASPTLYVPYGGTFLLHPVIFSGPCHSKTINVKIDGELIAPRDPSKWKCKGNKCHQWIGFVNLNGLYISGSGTINAQGTQWWASFCNHKKQGCGRKKPTGFAILYSKDVHISDLTFMDSPQMHITFERSKWVYATNLTITAPQHSPNTDGIHTQHSQYVFIAETHIATGDDCISIGDGSSYINISTITCGPGHGISIGSLGEKMKNETVEHVYVSDVDFRGTSNGARIKTWQGGRGFARNIVFERIRCFGSTHPIIIDQYYCDHQHCTNHTSAVQVSNVRYSQIYGTSREDTAVKFACSESVPCRDIFMNDINIQSADQHTSKAMSFCQNVQGRQNGEVSPGVPCLTN</sequence>
<protein>
    <recommendedName>
        <fullName evidence="3">endo-polygalacturonase</fullName>
        <ecNumber evidence="3">3.2.1.15</ecNumber>
    </recommendedName>
</protein>
<evidence type="ECO:0000256" key="5">
    <source>
        <dbReference type="ARBA" id="ARBA00022525"/>
    </source>
</evidence>
<feature type="signal peptide" evidence="13">
    <location>
        <begin position="1"/>
        <end position="21"/>
    </location>
</feature>
<name>A0A2R6RKB3_ACTCC</name>
<reference evidence="15" key="2">
    <citation type="journal article" date="2018" name="BMC Genomics">
        <title>A manually annotated Actinidia chinensis var. chinensis (kiwifruit) genome highlights the challenges associated with draft genomes and gene prediction in plants.</title>
        <authorList>
            <person name="Pilkington S.M."/>
            <person name="Crowhurst R."/>
            <person name="Hilario E."/>
            <person name="Nardozza S."/>
            <person name="Fraser L."/>
            <person name="Peng Y."/>
            <person name="Gunaseelan K."/>
            <person name="Simpson R."/>
            <person name="Tahir J."/>
            <person name="Deroles S.C."/>
            <person name="Templeton K."/>
            <person name="Luo Z."/>
            <person name="Davy M."/>
            <person name="Cheng C."/>
            <person name="McNeilage M."/>
            <person name="Scaglione D."/>
            <person name="Liu Y."/>
            <person name="Zhang Q."/>
            <person name="Datson P."/>
            <person name="De Silva N."/>
            <person name="Gardiner S.E."/>
            <person name="Bassett H."/>
            <person name="Chagne D."/>
            <person name="McCallum J."/>
            <person name="Dzierzon H."/>
            <person name="Deng C."/>
            <person name="Wang Y.Y."/>
            <person name="Barron L."/>
            <person name="Manako K."/>
            <person name="Bowen J."/>
            <person name="Foster T.M."/>
            <person name="Erridge Z.A."/>
            <person name="Tiffin H."/>
            <person name="Waite C.N."/>
            <person name="Davies K.M."/>
            <person name="Grierson E.P."/>
            <person name="Laing W.A."/>
            <person name="Kirk R."/>
            <person name="Chen X."/>
            <person name="Wood M."/>
            <person name="Montefiori M."/>
            <person name="Brummell D.A."/>
            <person name="Schwinn K.E."/>
            <person name="Catanach A."/>
            <person name="Fullerton C."/>
            <person name="Li D."/>
            <person name="Meiyalaghan S."/>
            <person name="Nieuwenhuizen N."/>
            <person name="Read N."/>
            <person name="Prakash R."/>
            <person name="Hunter D."/>
            <person name="Zhang H."/>
            <person name="McKenzie M."/>
            <person name="Knabel M."/>
            <person name="Harris A."/>
            <person name="Allan A.C."/>
            <person name="Gleave A."/>
            <person name="Chen A."/>
            <person name="Janssen B.J."/>
            <person name="Plunkett B."/>
            <person name="Ampomah-Dwamena C."/>
            <person name="Voogd C."/>
            <person name="Leif D."/>
            <person name="Lafferty D."/>
            <person name="Souleyre E.J.F."/>
            <person name="Varkonyi-Gasic E."/>
            <person name="Gambi F."/>
            <person name="Hanley J."/>
            <person name="Yao J.L."/>
            <person name="Cheung J."/>
            <person name="David K.M."/>
            <person name="Warren B."/>
            <person name="Marsh K."/>
            <person name="Snowden K.C."/>
            <person name="Lin-Wang K."/>
            <person name="Brian L."/>
            <person name="Martinez-Sanchez M."/>
            <person name="Wang M."/>
            <person name="Ileperuma N."/>
            <person name="Macnee N."/>
            <person name="Campin R."/>
            <person name="McAtee P."/>
            <person name="Drummond R.S.M."/>
            <person name="Espley R.V."/>
            <person name="Ireland H.S."/>
            <person name="Wu R."/>
            <person name="Atkinson R.G."/>
            <person name="Karunairetnam S."/>
            <person name="Bulley S."/>
            <person name="Chunkath S."/>
            <person name="Hanley Z."/>
            <person name="Storey R."/>
            <person name="Thrimawithana A.H."/>
            <person name="Thomson S."/>
            <person name="David C."/>
            <person name="Testolin R."/>
            <person name="Huang H."/>
            <person name="Hellens R.P."/>
            <person name="Schaffer R.J."/>
        </authorList>
    </citation>
    <scope>NUCLEOTIDE SEQUENCE [LARGE SCALE GENOMIC DNA]</scope>
    <source>
        <strain evidence="15">cv. Red5</strain>
    </source>
</reference>
<dbReference type="OrthoDB" id="187139at2759"/>
<dbReference type="GO" id="GO:0071555">
    <property type="term" value="P:cell wall organization"/>
    <property type="evidence" value="ECO:0007669"/>
    <property type="project" value="UniProtKB-KW"/>
</dbReference>
<organism evidence="14 15">
    <name type="scientific">Actinidia chinensis var. chinensis</name>
    <name type="common">Chinese soft-hair kiwi</name>
    <dbReference type="NCBI Taxonomy" id="1590841"/>
    <lineage>
        <taxon>Eukaryota</taxon>
        <taxon>Viridiplantae</taxon>
        <taxon>Streptophyta</taxon>
        <taxon>Embryophyta</taxon>
        <taxon>Tracheophyta</taxon>
        <taxon>Spermatophyta</taxon>
        <taxon>Magnoliopsida</taxon>
        <taxon>eudicotyledons</taxon>
        <taxon>Gunneridae</taxon>
        <taxon>Pentapetalae</taxon>
        <taxon>asterids</taxon>
        <taxon>Ericales</taxon>
        <taxon>Actinidiaceae</taxon>
        <taxon>Actinidia</taxon>
    </lineage>
</organism>
<evidence type="ECO:0000313" key="15">
    <source>
        <dbReference type="Proteomes" id="UP000241394"/>
    </source>
</evidence>
<comment type="similarity">
    <text evidence="2 12">Belongs to the glycosyl hydrolase 28 family.</text>
</comment>
<keyword evidence="6 13" id="KW-0732">Signal</keyword>
<comment type="catalytic activity">
    <reaction evidence="11">
        <text>(1,4-alpha-D-galacturonosyl)n+m + H2O = (1,4-alpha-D-galacturonosyl)n + (1,4-alpha-D-galacturonosyl)m.</text>
        <dbReference type="EC" id="3.2.1.15"/>
    </reaction>
</comment>
<dbReference type="STRING" id="1590841.A0A2R6RKB3"/>
<proteinExistence type="inferred from homology"/>
<keyword evidence="10" id="KW-0961">Cell wall biogenesis/degradation</keyword>
<dbReference type="EMBL" id="NKQK01000005">
    <property type="protein sequence ID" value="PSS30440.1"/>
    <property type="molecule type" value="Genomic_DNA"/>
</dbReference>
<keyword evidence="15" id="KW-1185">Reference proteome</keyword>
<dbReference type="GO" id="GO:0005975">
    <property type="term" value="P:carbohydrate metabolic process"/>
    <property type="evidence" value="ECO:0007669"/>
    <property type="project" value="InterPro"/>
</dbReference>
<evidence type="ECO:0000256" key="11">
    <source>
        <dbReference type="ARBA" id="ARBA00034074"/>
    </source>
</evidence>
<dbReference type="InterPro" id="IPR011050">
    <property type="entry name" value="Pectin_lyase_fold/virulence"/>
</dbReference>
<evidence type="ECO:0000256" key="4">
    <source>
        <dbReference type="ARBA" id="ARBA00022512"/>
    </source>
</evidence>
<evidence type="ECO:0000256" key="7">
    <source>
        <dbReference type="ARBA" id="ARBA00022737"/>
    </source>
</evidence>
<keyword evidence="9 12" id="KW-0326">Glycosidase</keyword>
<dbReference type="OMA" id="NVWGLNI"/>
<dbReference type="GO" id="GO:0004650">
    <property type="term" value="F:polygalacturonase activity"/>
    <property type="evidence" value="ECO:0007669"/>
    <property type="project" value="UniProtKB-EC"/>
</dbReference>
<keyword evidence="8 12" id="KW-0378">Hydrolase</keyword>
<dbReference type="FunCoup" id="A0A2R6RKB3">
    <property type="interactions" value="77"/>
</dbReference>
<dbReference type="FunFam" id="2.160.20.10:FF:000032">
    <property type="entry name" value="Pectin lyase-like superfamily protein"/>
    <property type="match status" value="1"/>
</dbReference>
<evidence type="ECO:0000256" key="3">
    <source>
        <dbReference type="ARBA" id="ARBA00012736"/>
    </source>
</evidence>
<dbReference type="AlphaFoldDB" id="A0A2R6RKB3"/>
<evidence type="ECO:0000313" key="14">
    <source>
        <dbReference type="EMBL" id="PSS30440.1"/>
    </source>
</evidence>
<keyword evidence="4" id="KW-0134">Cell wall</keyword>
<dbReference type="InParanoid" id="A0A2R6RKB3"/>
<reference evidence="14 15" key="1">
    <citation type="submission" date="2017-07" db="EMBL/GenBank/DDBJ databases">
        <title>An improved, manually edited Actinidia chinensis var. chinensis (kiwifruit) genome highlights the challenges associated with draft genomes and gene prediction in plants.</title>
        <authorList>
            <person name="Pilkington S."/>
            <person name="Crowhurst R."/>
            <person name="Hilario E."/>
            <person name="Nardozza S."/>
            <person name="Fraser L."/>
            <person name="Peng Y."/>
            <person name="Gunaseelan K."/>
            <person name="Simpson R."/>
            <person name="Tahir J."/>
            <person name="Deroles S."/>
            <person name="Templeton K."/>
            <person name="Luo Z."/>
            <person name="Davy M."/>
            <person name="Cheng C."/>
            <person name="Mcneilage M."/>
            <person name="Scaglione D."/>
            <person name="Liu Y."/>
            <person name="Zhang Q."/>
            <person name="Datson P."/>
            <person name="De Silva N."/>
            <person name="Gardiner S."/>
            <person name="Bassett H."/>
            <person name="Chagne D."/>
            <person name="Mccallum J."/>
            <person name="Dzierzon H."/>
            <person name="Deng C."/>
            <person name="Wang Y.-Y."/>
            <person name="Barron N."/>
            <person name="Manako K."/>
            <person name="Bowen J."/>
            <person name="Foster T."/>
            <person name="Erridge Z."/>
            <person name="Tiffin H."/>
            <person name="Waite C."/>
            <person name="Davies K."/>
            <person name="Grierson E."/>
            <person name="Laing W."/>
            <person name="Kirk R."/>
            <person name="Chen X."/>
            <person name="Wood M."/>
            <person name="Montefiori M."/>
            <person name="Brummell D."/>
            <person name="Schwinn K."/>
            <person name="Catanach A."/>
            <person name="Fullerton C."/>
            <person name="Li D."/>
            <person name="Meiyalaghan S."/>
            <person name="Nieuwenhuizen N."/>
            <person name="Read N."/>
            <person name="Prakash R."/>
            <person name="Hunter D."/>
            <person name="Zhang H."/>
            <person name="Mckenzie M."/>
            <person name="Knabel M."/>
            <person name="Harris A."/>
            <person name="Allan A."/>
            <person name="Chen A."/>
            <person name="Janssen B."/>
            <person name="Plunkett B."/>
            <person name="Dwamena C."/>
            <person name="Voogd C."/>
            <person name="Leif D."/>
            <person name="Lafferty D."/>
            <person name="Souleyre E."/>
            <person name="Varkonyi-Gasic E."/>
            <person name="Gambi F."/>
            <person name="Hanley J."/>
            <person name="Yao J.-L."/>
            <person name="Cheung J."/>
            <person name="David K."/>
            <person name="Warren B."/>
            <person name="Marsh K."/>
            <person name="Snowden K."/>
            <person name="Lin-Wang K."/>
            <person name="Brian L."/>
            <person name="Martinez-Sanchez M."/>
            <person name="Wang M."/>
            <person name="Ileperuma N."/>
            <person name="Macnee N."/>
            <person name="Campin R."/>
            <person name="Mcatee P."/>
            <person name="Drummond R."/>
            <person name="Espley R."/>
            <person name="Ireland H."/>
            <person name="Wu R."/>
            <person name="Atkinson R."/>
            <person name="Karunairetnam S."/>
            <person name="Bulley S."/>
            <person name="Chunkath S."/>
            <person name="Hanley Z."/>
            <person name="Storey R."/>
            <person name="Thrimawithana A."/>
            <person name="Thomson S."/>
            <person name="David C."/>
            <person name="Testolin R."/>
        </authorList>
    </citation>
    <scope>NUCLEOTIDE SEQUENCE [LARGE SCALE GENOMIC DNA]</scope>
    <source>
        <strain evidence="15">cv. Red5</strain>
        <tissue evidence="14">Young leaf</tissue>
    </source>
</reference>
<dbReference type="Pfam" id="PF00295">
    <property type="entry name" value="Glyco_hydro_28"/>
    <property type="match status" value="1"/>
</dbReference>
<evidence type="ECO:0000256" key="6">
    <source>
        <dbReference type="ARBA" id="ARBA00022729"/>
    </source>
</evidence>
<comment type="caution">
    <text evidence="14">The sequence shown here is derived from an EMBL/GenBank/DDBJ whole genome shotgun (WGS) entry which is preliminary data.</text>
</comment>
<evidence type="ECO:0000256" key="1">
    <source>
        <dbReference type="ARBA" id="ARBA00004191"/>
    </source>
</evidence>
<evidence type="ECO:0000256" key="13">
    <source>
        <dbReference type="SAM" id="SignalP"/>
    </source>
</evidence>